<dbReference type="GO" id="GO:0005829">
    <property type="term" value="C:cytosol"/>
    <property type="evidence" value="ECO:0007669"/>
    <property type="project" value="InterPro"/>
</dbReference>
<dbReference type="PRINTS" id="PR00706">
    <property type="entry name" value="PYROGLUPTASE"/>
</dbReference>
<dbReference type="RefSeq" id="XP_013396897.1">
    <property type="nucleotide sequence ID" value="XM_013541443.2"/>
</dbReference>
<name>A0A1S3IF87_LINAN</name>
<organism evidence="6 7">
    <name type="scientific">Lingula anatina</name>
    <name type="common">Brachiopod</name>
    <name type="synonym">Lingula unguis</name>
    <dbReference type="NCBI Taxonomy" id="7574"/>
    <lineage>
        <taxon>Eukaryota</taxon>
        <taxon>Metazoa</taxon>
        <taxon>Spiralia</taxon>
        <taxon>Lophotrochozoa</taxon>
        <taxon>Brachiopoda</taxon>
        <taxon>Linguliformea</taxon>
        <taxon>Lingulata</taxon>
        <taxon>Lingulida</taxon>
        <taxon>Linguloidea</taxon>
        <taxon>Lingulidae</taxon>
        <taxon>Lingula</taxon>
    </lineage>
</organism>
<dbReference type="CDD" id="cd00501">
    <property type="entry name" value="Peptidase_C15"/>
    <property type="match status" value="1"/>
</dbReference>
<dbReference type="OrthoDB" id="407146at2759"/>
<keyword evidence="4" id="KW-0378">Hydrolase</keyword>
<dbReference type="InterPro" id="IPR000816">
    <property type="entry name" value="Peptidase_C15"/>
</dbReference>
<dbReference type="GeneID" id="106163764"/>
<evidence type="ECO:0000256" key="4">
    <source>
        <dbReference type="ARBA" id="ARBA00022801"/>
    </source>
</evidence>
<keyword evidence="5" id="KW-0788">Thiol protease</keyword>
<dbReference type="GO" id="GO:0006508">
    <property type="term" value="P:proteolysis"/>
    <property type="evidence" value="ECO:0007669"/>
    <property type="project" value="UniProtKB-KW"/>
</dbReference>
<dbReference type="InterPro" id="IPR016125">
    <property type="entry name" value="Peptidase_C15-like"/>
</dbReference>
<dbReference type="OMA" id="KLAYNHK"/>
<dbReference type="KEGG" id="lak:106163764"/>
<dbReference type="PIRSF" id="PIRSF015592">
    <property type="entry name" value="Prld-crbxl_pptds"/>
    <property type="match status" value="1"/>
</dbReference>
<dbReference type="FunFam" id="3.40.630.20:FF:000008">
    <property type="entry name" value="Pyroglutamyl-peptidase 1"/>
    <property type="match status" value="1"/>
</dbReference>
<reference evidence="7" key="1">
    <citation type="submission" date="2025-08" db="UniProtKB">
        <authorList>
            <consortium name="RefSeq"/>
        </authorList>
    </citation>
    <scope>IDENTIFICATION</scope>
    <source>
        <tissue evidence="7">Gonads</tissue>
    </source>
</reference>
<accession>A0A1S3IF87</accession>
<dbReference type="STRING" id="7574.A0A1S3IF87"/>
<dbReference type="PANTHER" id="PTHR23402:SF1">
    <property type="entry name" value="PYROGLUTAMYL-PEPTIDASE I"/>
    <property type="match status" value="1"/>
</dbReference>
<evidence type="ECO:0000256" key="5">
    <source>
        <dbReference type="ARBA" id="ARBA00022807"/>
    </source>
</evidence>
<keyword evidence="3" id="KW-0645">Protease</keyword>
<dbReference type="GO" id="GO:0016920">
    <property type="term" value="F:pyroglutamyl-peptidase activity"/>
    <property type="evidence" value="ECO:0007669"/>
    <property type="project" value="InterPro"/>
</dbReference>
<keyword evidence="2" id="KW-0963">Cytoplasm</keyword>
<dbReference type="InParanoid" id="A0A1S3IF87"/>
<dbReference type="SUPFAM" id="SSF53182">
    <property type="entry name" value="Pyrrolidone carboxyl peptidase (pyroglutamate aminopeptidase)"/>
    <property type="match status" value="1"/>
</dbReference>
<keyword evidence="6" id="KW-1185">Reference proteome</keyword>
<dbReference type="AlphaFoldDB" id="A0A1S3IF87"/>
<sequence>MTDQQTVVVTGFGPFGSHTINASWLAVQELARKGLGQGINLVVDQLPVAYSEVKNIVPKLWNLRPKLVVHVGVSGIADRLTLEQLAHNDGYEREDIFNCVPDTKCCVDGADHCLVSAIDMTKVQQCVNSSACGVEAIVSTDPGRFLCDFSYYLSLHVNQDCAAFIHVPDINKPYTVEQLAEGLRVAILAMLQQLPS</sequence>
<gene>
    <name evidence="7" type="primary">LOC106163764</name>
</gene>
<dbReference type="PANTHER" id="PTHR23402">
    <property type="entry name" value="PROTEASE FAMILY C15 PYROGLUTAMYL-PEPTIDASE I-RELATED"/>
    <property type="match status" value="1"/>
</dbReference>
<evidence type="ECO:0000313" key="6">
    <source>
        <dbReference type="Proteomes" id="UP000085678"/>
    </source>
</evidence>
<protein>
    <submittedName>
        <fullName evidence="7">Pyroglutamyl-peptidase 1</fullName>
    </submittedName>
</protein>
<dbReference type="InterPro" id="IPR036440">
    <property type="entry name" value="Peptidase_C15-like_sf"/>
</dbReference>
<dbReference type="Pfam" id="PF01470">
    <property type="entry name" value="Peptidase_C15"/>
    <property type="match status" value="1"/>
</dbReference>
<dbReference type="FunCoup" id="A0A1S3IF87">
    <property type="interactions" value="127"/>
</dbReference>
<evidence type="ECO:0000256" key="2">
    <source>
        <dbReference type="ARBA" id="ARBA00022490"/>
    </source>
</evidence>
<dbReference type="Gene3D" id="3.40.630.20">
    <property type="entry name" value="Peptidase C15, pyroglutamyl peptidase I-like"/>
    <property type="match status" value="1"/>
</dbReference>
<evidence type="ECO:0000256" key="1">
    <source>
        <dbReference type="ARBA" id="ARBA00006641"/>
    </source>
</evidence>
<proteinExistence type="inferred from homology"/>
<comment type="similarity">
    <text evidence="1">Belongs to the peptidase C15 family.</text>
</comment>
<evidence type="ECO:0000256" key="3">
    <source>
        <dbReference type="ARBA" id="ARBA00022670"/>
    </source>
</evidence>
<evidence type="ECO:0000313" key="7">
    <source>
        <dbReference type="RefSeq" id="XP_013396897.1"/>
    </source>
</evidence>
<dbReference type="Proteomes" id="UP000085678">
    <property type="component" value="Unplaced"/>
</dbReference>